<comment type="caution">
    <text evidence="1">The sequence shown here is derived from an EMBL/GenBank/DDBJ whole genome shotgun (WGS) entry which is preliminary data.</text>
</comment>
<name>A0ABT5L975_9MOLU</name>
<dbReference type="EMBL" id="JANHJP010000006">
    <property type="protein sequence ID" value="MDC9032158.1"/>
    <property type="molecule type" value="Genomic_DNA"/>
</dbReference>
<reference evidence="1 2" key="1">
    <citation type="journal article" date="2023" name="Plant">
        <title>Draft Genome Sequence Resource of CBPPT1, a 'Candidatus Phytoplasma trifolii'-Related Strain Associated with Potato Purple Top Disease in the Columbia Basin, U.S.A.</title>
        <authorList>
            <person name="Wei W."/>
            <person name="Shao J."/>
            <person name="Bottner-Parker K.D."/>
            <person name="Zhao Y."/>
        </authorList>
    </citation>
    <scope>NUCLEOTIDE SEQUENCE [LARGE SCALE GENOMIC DNA]</scope>
    <source>
        <strain evidence="1 2">CBPPT1</strain>
    </source>
</reference>
<organism evidence="1 2">
    <name type="scientific">Columbia Basin potato purple top phytoplasma</name>
    <dbReference type="NCBI Taxonomy" id="307134"/>
    <lineage>
        <taxon>Bacteria</taxon>
        <taxon>Bacillati</taxon>
        <taxon>Mycoplasmatota</taxon>
        <taxon>Mollicutes</taxon>
        <taxon>Acholeplasmatales</taxon>
        <taxon>Acholeplasmataceae</taxon>
        <taxon>Candidatus Phytoplasma</taxon>
        <taxon>16SrVI (Clover proliferation group)</taxon>
    </lineage>
</organism>
<evidence type="ECO:0000313" key="1">
    <source>
        <dbReference type="EMBL" id="MDC9032158.1"/>
    </source>
</evidence>
<accession>A0ABT5L975</accession>
<evidence type="ECO:0000313" key="2">
    <source>
        <dbReference type="Proteomes" id="UP001221763"/>
    </source>
</evidence>
<protein>
    <submittedName>
        <fullName evidence="1">Uncharacterized protein</fullName>
    </submittedName>
</protein>
<keyword evidence="2" id="KW-1185">Reference proteome</keyword>
<sequence length="43" mass="5508">MCIFFNPEEFFIYFNKNNDIYINLLRNFYEKKYKYNSIKKIKL</sequence>
<dbReference type="Proteomes" id="UP001221763">
    <property type="component" value="Unassembled WGS sequence"/>
</dbReference>
<gene>
    <name evidence="1" type="ORF">M8044_000380</name>
</gene>
<proteinExistence type="predicted"/>